<name>A0AAD7RAB9_9TELE</name>
<organism evidence="1 2">
    <name type="scientific">Aldrovandia affinis</name>
    <dbReference type="NCBI Taxonomy" id="143900"/>
    <lineage>
        <taxon>Eukaryota</taxon>
        <taxon>Metazoa</taxon>
        <taxon>Chordata</taxon>
        <taxon>Craniata</taxon>
        <taxon>Vertebrata</taxon>
        <taxon>Euteleostomi</taxon>
        <taxon>Actinopterygii</taxon>
        <taxon>Neopterygii</taxon>
        <taxon>Teleostei</taxon>
        <taxon>Notacanthiformes</taxon>
        <taxon>Halosauridae</taxon>
        <taxon>Aldrovandia</taxon>
    </lineage>
</organism>
<gene>
    <name evidence="1" type="ORF">AAFF_G00289100</name>
</gene>
<protein>
    <submittedName>
        <fullName evidence="1">Uncharacterized protein</fullName>
    </submittedName>
</protein>
<evidence type="ECO:0000313" key="2">
    <source>
        <dbReference type="Proteomes" id="UP001221898"/>
    </source>
</evidence>
<sequence length="146" mass="16554">MFAEAVQVKRRARSRVHAGAYGLKRTLPRSARRCAAGEPLQESGAHARCAIPPSYRPHIPSFASSHDHPGWDPRLGVTSGQQLYMLDQEEVHPLLMRERRSESHRNKLLRRTVSVPVEGRHHPEIETTAVRMLLHYQGLSSLKDLL</sequence>
<accession>A0AAD7RAB9</accession>
<comment type="caution">
    <text evidence="1">The sequence shown here is derived from an EMBL/GenBank/DDBJ whole genome shotgun (WGS) entry which is preliminary data.</text>
</comment>
<dbReference type="AlphaFoldDB" id="A0AAD7RAB9"/>
<dbReference type="EMBL" id="JAINUG010000400">
    <property type="protein sequence ID" value="KAJ8372465.1"/>
    <property type="molecule type" value="Genomic_DNA"/>
</dbReference>
<dbReference type="Proteomes" id="UP001221898">
    <property type="component" value="Unassembled WGS sequence"/>
</dbReference>
<evidence type="ECO:0000313" key="1">
    <source>
        <dbReference type="EMBL" id="KAJ8372465.1"/>
    </source>
</evidence>
<proteinExistence type="predicted"/>
<reference evidence="1" key="1">
    <citation type="journal article" date="2023" name="Science">
        <title>Genome structures resolve the early diversification of teleost fishes.</title>
        <authorList>
            <person name="Parey E."/>
            <person name="Louis A."/>
            <person name="Montfort J."/>
            <person name="Bouchez O."/>
            <person name="Roques C."/>
            <person name="Iampietro C."/>
            <person name="Lluch J."/>
            <person name="Castinel A."/>
            <person name="Donnadieu C."/>
            <person name="Desvignes T."/>
            <person name="Floi Bucao C."/>
            <person name="Jouanno E."/>
            <person name="Wen M."/>
            <person name="Mejri S."/>
            <person name="Dirks R."/>
            <person name="Jansen H."/>
            <person name="Henkel C."/>
            <person name="Chen W.J."/>
            <person name="Zahm M."/>
            <person name="Cabau C."/>
            <person name="Klopp C."/>
            <person name="Thompson A.W."/>
            <person name="Robinson-Rechavi M."/>
            <person name="Braasch I."/>
            <person name="Lecointre G."/>
            <person name="Bobe J."/>
            <person name="Postlethwait J.H."/>
            <person name="Berthelot C."/>
            <person name="Roest Crollius H."/>
            <person name="Guiguen Y."/>
        </authorList>
    </citation>
    <scope>NUCLEOTIDE SEQUENCE</scope>
    <source>
        <strain evidence="1">NC1722</strain>
    </source>
</reference>
<keyword evidence="2" id="KW-1185">Reference proteome</keyword>